<dbReference type="Pfam" id="PF25967">
    <property type="entry name" value="RND-MFP_C"/>
    <property type="match status" value="1"/>
</dbReference>
<evidence type="ECO:0000313" key="15">
    <source>
        <dbReference type="Proteomes" id="UP001245370"/>
    </source>
</evidence>
<dbReference type="Pfam" id="PF25944">
    <property type="entry name" value="Beta-barrel_RND"/>
    <property type="match status" value="1"/>
</dbReference>
<dbReference type="Pfam" id="PF25917">
    <property type="entry name" value="BSH_RND"/>
    <property type="match status" value="1"/>
</dbReference>
<dbReference type="Proteomes" id="UP001245370">
    <property type="component" value="Unassembled WGS sequence"/>
</dbReference>
<keyword evidence="15" id="KW-1185">Reference proteome</keyword>
<keyword evidence="7" id="KW-0732">Signal</keyword>
<evidence type="ECO:0000256" key="7">
    <source>
        <dbReference type="SAM" id="SignalP"/>
    </source>
</evidence>
<evidence type="ECO:0000256" key="3">
    <source>
        <dbReference type="ARBA" id="ARBA00022448"/>
    </source>
</evidence>
<dbReference type="Pfam" id="PF25876">
    <property type="entry name" value="HH_MFP_RND"/>
    <property type="match status" value="1"/>
</dbReference>
<dbReference type="GeneID" id="95765706"/>
<feature type="chain" id="PRO_5040813848" evidence="7">
    <location>
        <begin position="20"/>
        <end position="388"/>
    </location>
</feature>
<dbReference type="Gene3D" id="2.40.30.170">
    <property type="match status" value="1"/>
</dbReference>
<dbReference type="EMBL" id="BSDO01000013">
    <property type="protein sequence ID" value="GLI25258.1"/>
    <property type="molecule type" value="Genomic_DNA"/>
</dbReference>
<comment type="caution">
    <text evidence="12">The sequence shown here is derived from an EMBL/GenBank/DDBJ whole genome shotgun (WGS) entry which is preliminary data.</text>
</comment>
<protein>
    <submittedName>
        <fullName evidence="13">Multidrug efflux system membrane fusion protein</fullName>
    </submittedName>
</protein>
<reference evidence="12" key="1">
    <citation type="submission" date="2022-12" db="EMBL/GenBank/DDBJ databases">
        <title>Reference genome sequencing for broad-spectrum identification of bacterial and archaeal isolates by mass spectrometry.</title>
        <authorList>
            <person name="Sekiguchi Y."/>
            <person name="Tourlousse D.M."/>
        </authorList>
    </citation>
    <scope>NUCLEOTIDE SEQUENCE</scope>
    <source>
        <strain evidence="12">301</strain>
    </source>
</reference>
<evidence type="ECO:0000313" key="13">
    <source>
        <dbReference type="EMBL" id="MDR6336699.1"/>
    </source>
</evidence>
<evidence type="ECO:0000313" key="14">
    <source>
        <dbReference type="Proteomes" id="UP001144397"/>
    </source>
</evidence>
<evidence type="ECO:0000256" key="1">
    <source>
        <dbReference type="ARBA" id="ARBA00004236"/>
    </source>
</evidence>
<dbReference type="AlphaFoldDB" id="A0A9W6CMR2"/>
<dbReference type="NCBIfam" id="TIGR01730">
    <property type="entry name" value="RND_mfp"/>
    <property type="match status" value="1"/>
</dbReference>
<feature type="domain" description="Multidrug resistance protein MdtA-like beta-barrel" evidence="10">
    <location>
        <begin position="214"/>
        <end position="296"/>
    </location>
</feature>
<evidence type="ECO:0000259" key="8">
    <source>
        <dbReference type="Pfam" id="PF25876"/>
    </source>
</evidence>
<dbReference type="SUPFAM" id="SSF111369">
    <property type="entry name" value="HlyD-like secretion proteins"/>
    <property type="match status" value="1"/>
</dbReference>
<dbReference type="Proteomes" id="UP001144397">
    <property type="component" value="Unassembled WGS sequence"/>
</dbReference>
<dbReference type="GO" id="GO:0015562">
    <property type="term" value="F:efflux transmembrane transporter activity"/>
    <property type="evidence" value="ECO:0007669"/>
    <property type="project" value="TreeGrafter"/>
</dbReference>
<evidence type="ECO:0000313" key="12">
    <source>
        <dbReference type="EMBL" id="GLI25258.1"/>
    </source>
</evidence>
<dbReference type="InterPro" id="IPR058626">
    <property type="entry name" value="MdtA-like_b-barrel"/>
</dbReference>
<dbReference type="Gene3D" id="1.10.287.470">
    <property type="entry name" value="Helix hairpin bin"/>
    <property type="match status" value="1"/>
</dbReference>
<dbReference type="RefSeq" id="WP_281809930.1">
    <property type="nucleotide sequence ID" value="NZ_BSDO01000013.1"/>
</dbReference>
<dbReference type="PANTHER" id="PTHR30469">
    <property type="entry name" value="MULTIDRUG RESISTANCE PROTEIN MDTA"/>
    <property type="match status" value="1"/>
</dbReference>
<accession>A0A9W6CMR2</accession>
<keyword evidence="6" id="KW-0472">Membrane</keyword>
<evidence type="ECO:0000256" key="5">
    <source>
        <dbReference type="ARBA" id="ARBA00022519"/>
    </source>
</evidence>
<name>A0A9W6CMR2_XANFL</name>
<evidence type="ECO:0000259" key="11">
    <source>
        <dbReference type="Pfam" id="PF25967"/>
    </source>
</evidence>
<comment type="subcellular location">
    <subcellularLocation>
        <location evidence="1">Cell membrane</location>
    </subcellularLocation>
</comment>
<keyword evidence="3" id="KW-0813">Transport</keyword>
<proteinExistence type="inferred from homology"/>
<evidence type="ECO:0000259" key="10">
    <source>
        <dbReference type="Pfam" id="PF25944"/>
    </source>
</evidence>
<evidence type="ECO:0000259" key="9">
    <source>
        <dbReference type="Pfam" id="PF25917"/>
    </source>
</evidence>
<dbReference type="Gene3D" id="2.40.50.100">
    <property type="match status" value="1"/>
</dbReference>
<feature type="domain" description="Multidrug resistance protein MdtA-like alpha-helical hairpin" evidence="8">
    <location>
        <begin position="108"/>
        <end position="177"/>
    </location>
</feature>
<dbReference type="InterPro" id="IPR058627">
    <property type="entry name" value="MdtA-like_C"/>
</dbReference>
<reference evidence="13 15" key="2">
    <citation type="submission" date="2023-07" db="EMBL/GenBank/DDBJ databases">
        <title>Genomic Encyclopedia of Type Strains, Phase IV (KMG-IV): sequencing the most valuable type-strain genomes for metagenomic binning, comparative biology and taxonomic classification.</title>
        <authorList>
            <person name="Goeker M."/>
        </authorList>
    </citation>
    <scope>NUCLEOTIDE SEQUENCE [LARGE SCALE GENOMIC DNA]</scope>
    <source>
        <strain evidence="13 15">DSM 338</strain>
    </source>
</reference>
<dbReference type="PANTHER" id="PTHR30469:SF12">
    <property type="entry name" value="MULTIDRUG RESISTANCE PROTEIN MDTA"/>
    <property type="match status" value="1"/>
</dbReference>
<organism evidence="12 14">
    <name type="scientific">Xanthobacter flavus</name>
    <dbReference type="NCBI Taxonomy" id="281"/>
    <lineage>
        <taxon>Bacteria</taxon>
        <taxon>Pseudomonadati</taxon>
        <taxon>Pseudomonadota</taxon>
        <taxon>Alphaproteobacteria</taxon>
        <taxon>Hyphomicrobiales</taxon>
        <taxon>Xanthobacteraceae</taxon>
        <taxon>Xanthobacter</taxon>
    </lineage>
</organism>
<evidence type="ECO:0000256" key="2">
    <source>
        <dbReference type="ARBA" id="ARBA00009477"/>
    </source>
</evidence>
<dbReference type="InterPro" id="IPR058625">
    <property type="entry name" value="MdtA-like_BSH"/>
</dbReference>
<feature type="signal peptide" evidence="7">
    <location>
        <begin position="1"/>
        <end position="19"/>
    </location>
</feature>
<keyword evidence="5" id="KW-0997">Cell inner membrane</keyword>
<dbReference type="EMBL" id="JAVDPY010000015">
    <property type="protein sequence ID" value="MDR6336699.1"/>
    <property type="molecule type" value="Genomic_DNA"/>
</dbReference>
<evidence type="ECO:0000256" key="6">
    <source>
        <dbReference type="ARBA" id="ARBA00023136"/>
    </source>
</evidence>
<gene>
    <name evidence="13" type="ORF">GGQ86_005202</name>
    <name evidence="12" type="ORF">XFLAVUS301_49320</name>
</gene>
<sequence>MRVFPFVISSIVVVAGALAWQQGLIGAAAQAPKPKAPPPPIPVIATAVKTEDVPVYGEGIGTVQASNTITVKVRVDGELTKVVFKEGQEVKAGDVLAQIDQRPFAAALAQAKAARAKDEALLANAKADYDRYKVLVPKQAASQQQLDTQSALVAQYQAQIAGDEAAIDTAQIQLDYTTIRAPISGRTGVRLVDEGNIVHANDEGGLVVITQLKPVAVVFTLPQDRLDDMQAALARGPVSALAFRRDGVTKVGEGMVALIDNQISSDTGTLRIKAVFPNDDLKLWPGAFVNVKVLLDTHHDVVTIPAQAIQRGPDGFYVYVVKPDATVEKRAVTTSGISAGIASIASGLVAGDQVVIDGQYKLIPGARVTVRPPPASPPARSVMVGAPA</sequence>
<dbReference type="Gene3D" id="2.40.420.20">
    <property type="match status" value="1"/>
</dbReference>
<feature type="domain" description="Multidrug resistance protein MdtA-like C-terminal permuted SH3" evidence="11">
    <location>
        <begin position="300"/>
        <end position="358"/>
    </location>
</feature>
<dbReference type="InterPro" id="IPR058624">
    <property type="entry name" value="MdtA-like_HH"/>
</dbReference>
<comment type="similarity">
    <text evidence="2">Belongs to the membrane fusion protein (MFP) (TC 8.A.1) family.</text>
</comment>
<dbReference type="GO" id="GO:1990281">
    <property type="term" value="C:efflux pump complex"/>
    <property type="evidence" value="ECO:0007669"/>
    <property type="project" value="TreeGrafter"/>
</dbReference>
<keyword evidence="4" id="KW-1003">Cell membrane</keyword>
<dbReference type="InterPro" id="IPR006143">
    <property type="entry name" value="RND_pump_MFP"/>
</dbReference>
<evidence type="ECO:0000256" key="4">
    <source>
        <dbReference type="ARBA" id="ARBA00022475"/>
    </source>
</evidence>
<feature type="domain" description="Multidrug resistance protein MdtA-like barrel-sandwich hybrid" evidence="9">
    <location>
        <begin position="67"/>
        <end position="210"/>
    </location>
</feature>